<keyword evidence="3" id="KW-1185">Reference proteome</keyword>
<reference evidence="2 3" key="1">
    <citation type="submission" date="2024-08" db="EMBL/GenBank/DDBJ databases">
        <title>Insights into the chromosomal genome structure of Flemingia macrophylla.</title>
        <authorList>
            <person name="Ding Y."/>
            <person name="Zhao Y."/>
            <person name="Bi W."/>
            <person name="Wu M."/>
            <person name="Zhao G."/>
            <person name="Gong Y."/>
            <person name="Li W."/>
            <person name="Zhang P."/>
        </authorList>
    </citation>
    <scope>NUCLEOTIDE SEQUENCE [LARGE SCALE GENOMIC DNA]</scope>
    <source>
        <strain evidence="2">DYQJB</strain>
        <tissue evidence="2">Leaf</tissue>
    </source>
</reference>
<dbReference type="AlphaFoldDB" id="A0ABD1NGX2"/>
<proteinExistence type="predicted"/>
<protein>
    <submittedName>
        <fullName evidence="2">Uncharacterized protein</fullName>
    </submittedName>
</protein>
<accession>A0ABD1NGX2</accession>
<gene>
    <name evidence="2" type="ORF">Fmac_001331</name>
</gene>
<evidence type="ECO:0000256" key="1">
    <source>
        <dbReference type="SAM" id="MobiDB-lite"/>
    </source>
</evidence>
<sequence length="51" mass="5487">MEESVTSSSTLSNTTNTQTTSRAKKDVAAQRVTKVVKDHKATPQTITTLPP</sequence>
<evidence type="ECO:0000313" key="3">
    <source>
        <dbReference type="Proteomes" id="UP001603857"/>
    </source>
</evidence>
<dbReference type="EMBL" id="JBGMDY010000001">
    <property type="protein sequence ID" value="KAL2347331.1"/>
    <property type="molecule type" value="Genomic_DNA"/>
</dbReference>
<evidence type="ECO:0000313" key="2">
    <source>
        <dbReference type="EMBL" id="KAL2347331.1"/>
    </source>
</evidence>
<feature type="compositionally biased region" description="Polar residues" evidence="1">
    <location>
        <begin position="42"/>
        <end position="51"/>
    </location>
</feature>
<name>A0ABD1NGX2_9FABA</name>
<dbReference type="Proteomes" id="UP001603857">
    <property type="component" value="Unassembled WGS sequence"/>
</dbReference>
<comment type="caution">
    <text evidence="2">The sequence shown here is derived from an EMBL/GenBank/DDBJ whole genome shotgun (WGS) entry which is preliminary data.</text>
</comment>
<organism evidence="2 3">
    <name type="scientific">Flemingia macrophylla</name>
    <dbReference type="NCBI Taxonomy" id="520843"/>
    <lineage>
        <taxon>Eukaryota</taxon>
        <taxon>Viridiplantae</taxon>
        <taxon>Streptophyta</taxon>
        <taxon>Embryophyta</taxon>
        <taxon>Tracheophyta</taxon>
        <taxon>Spermatophyta</taxon>
        <taxon>Magnoliopsida</taxon>
        <taxon>eudicotyledons</taxon>
        <taxon>Gunneridae</taxon>
        <taxon>Pentapetalae</taxon>
        <taxon>rosids</taxon>
        <taxon>fabids</taxon>
        <taxon>Fabales</taxon>
        <taxon>Fabaceae</taxon>
        <taxon>Papilionoideae</taxon>
        <taxon>50 kb inversion clade</taxon>
        <taxon>NPAAA clade</taxon>
        <taxon>indigoferoid/millettioid clade</taxon>
        <taxon>Phaseoleae</taxon>
        <taxon>Flemingia</taxon>
    </lineage>
</organism>
<feature type="region of interest" description="Disordered" evidence="1">
    <location>
        <begin position="1"/>
        <end position="51"/>
    </location>
</feature>
<feature type="compositionally biased region" description="Low complexity" evidence="1">
    <location>
        <begin position="1"/>
        <end position="21"/>
    </location>
</feature>